<organism evidence="1 2">
    <name type="scientific">Marine Group I thaumarchaeote SCGC AAA799-P11</name>
    <dbReference type="NCBI Taxonomy" id="1502295"/>
    <lineage>
        <taxon>Archaea</taxon>
        <taxon>Nitrososphaerota</taxon>
        <taxon>Marine Group I</taxon>
    </lineage>
</organism>
<name>A0A087RXP2_9ARCH</name>
<reference evidence="1 2" key="1">
    <citation type="submission" date="2014-06" db="EMBL/GenBank/DDBJ databases">
        <authorList>
            <person name="Ngugi D.K."/>
            <person name="Blom J."/>
            <person name="Alam I."/>
            <person name="Rashid M."/>
            <person name="Baalawi W."/>
            <person name="Zhang G."/>
            <person name="Hikmawan T."/>
            <person name="Guan Y."/>
            <person name="Antunes A."/>
            <person name="Siam R."/>
            <person name="El-Dorry H."/>
            <person name="Bajic V."/>
            <person name="Stingl U."/>
        </authorList>
    </citation>
    <scope>NUCLEOTIDE SEQUENCE [LARGE SCALE GENOMIC DNA]</scope>
    <source>
        <strain evidence="1">SCGC AAA799-P11</strain>
    </source>
</reference>
<dbReference type="EMBL" id="JOSZ01000020">
    <property type="protein sequence ID" value="KFM18246.1"/>
    <property type="molecule type" value="Genomic_DNA"/>
</dbReference>
<evidence type="ECO:0000313" key="1">
    <source>
        <dbReference type="EMBL" id="KFM18246.1"/>
    </source>
</evidence>
<protein>
    <submittedName>
        <fullName evidence="1">Uncharacterized protein</fullName>
    </submittedName>
</protein>
<dbReference type="AlphaFoldDB" id="A0A087RXP2"/>
<gene>
    <name evidence="1" type="ORF">AAA799P11_01168</name>
</gene>
<dbReference type="Proteomes" id="UP000029387">
    <property type="component" value="Unassembled WGS sequence"/>
</dbReference>
<comment type="caution">
    <text evidence="1">The sequence shown here is derived from an EMBL/GenBank/DDBJ whole genome shotgun (WGS) entry which is preliminary data.</text>
</comment>
<keyword evidence="2" id="KW-1185">Reference proteome</keyword>
<sequence>MTHTKAILGFSLAALFVAMIVPVMADGHLGLLNGEVNNKKGNFEATLTSNFNDCPSGTVCGVGAFTAVPTAGHAATMLAITSHDFFNDHPDQDDDVTVAHTHTLEFDADDDCAAGVALNGAASGIIPGAKHEVDGAHVEVSNLTTDLDTTVHSFTVSFGPHGEICPVLIDDASDD</sequence>
<evidence type="ECO:0000313" key="2">
    <source>
        <dbReference type="Proteomes" id="UP000029387"/>
    </source>
</evidence>
<accession>A0A087RXP2</accession>
<proteinExistence type="predicted"/>